<accession>A0A9N8WJG8</accession>
<dbReference type="Gene3D" id="3.10.20.90">
    <property type="entry name" value="Phosphatidylinositol 3-kinase Catalytic Subunit, Chain A, domain 1"/>
    <property type="match status" value="1"/>
</dbReference>
<evidence type="ECO:0000259" key="1">
    <source>
        <dbReference type="PROSITE" id="PS51745"/>
    </source>
</evidence>
<reference evidence="2" key="1">
    <citation type="submission" date="2021-06" db="EMBL/GenBank/DDBJ databases">
        <authorList>
            <person name="Kallberg Y."/>
            <person name="Tangrot J."/>
            <person name="Rosling A."/>
        </authorList>
    </citation>
    <scope>NUCLEOTIDE SEQUENCE</scope>
    <source>
        <strain evidence="2">87-6 pot B 2015</strain>
    </source>
</reference>
<dbReference type="EMBL" id="CAJVPP010000457">
    <property type="protein sequence ID" value="CAG8484742.1"/>
    <property type="molecule type" value="Genomic_DNA"/>
</dbReference>
<evidence type="ECO:0000313" key="2">
    <source>
        <dbReference type="EMBL" id="CAG8484742.1"/>
    </source>
</evidence>
<gene>
    <name evidence="2" type="ORF">FMOSSE_LOCUS3211</name>
</gene>
<dbReference type="CDD" id="cd05992">
    <property type="entry name" value="PB1"/>
    <property type="match status" value="1"/>
</dbReference>
<organism evidence="2 3">
    <name type="scientific">Funneliformis mosseae</name>
    <name type="common">Endomycorrhizal fungus</name>
    <name type="synonym">Glomus mosseae</name>
    <dbReference type="NCBI Taxonomy" id="27381"/>
    <lineage>
        <taxon>Eukaryota</taxon>
        <taxon>Fungi</taxon>
        <taxon>Fungi incertae sedis</taxon>
        <taxon>Mucoromycota</taxon>
        <taxon>Glomeromycotina</taxon>
        <taxon>Glomeromycetes</taxon>
        <taxon>Glomerales</taxon>
        <taxon>Glomeraceae</taxon>
        <taxon>Funneliformis</taxon>
    </lineage>
</organism>
<dbReference type="InterPro" id="IPR053793">
    <property type="entry name" value="PB1-like"/>
</dbReference>
<proteinExistence type="predicted"/>
<comment type="caution">
    <text evidence="2">The sequence shown here is derived from an EMBL/GenBank/DDBJ whole genome shotgun (WGS) entry which is preliminary data.</text>
</comment>
<dbReference type="Pfam" id="PF00564">
    <property type="entry name" value="PB1"/>
    <property type="match status" value="1"/>
</dbReference>
<evidence type="ECO:0000313" key="3">
    <source>
        <dbReference type="Proteomes" id="UP000789375"/>
    </source>
</evidence>
<dbReference type="SUPFAM" id="SSF54277">
    <property type="entry name" value="CAD &amp; PB1 domains"/>
    <property type="match status" value="1"/>
</dbReference>
<dbReference type="Proteomes" id="UP000789375">
    <property type="component" value="Unassembled WGS sequence"/>
</dbReference>
<dbReference type="AlphaFoldDB" id="A0A9N8WJG8"/>
<keyword evidence="3" id="KW-1185">Reference proteome</keyword>
<name>A0A9N8WJG8_FUNMO</name>
<dbReference type="InterPro" id="IPR000270">
    <property type="entry name" value="PB1_dom"/>
</dbReference>
<sequence>MEDDFFFMNTPNTSQSSSPFPTFGASYIRNWQVEGACAQLNLTKIQFNEFKEHADDCIKPPNSTIGKCAPPKFRYRYLKESIVLYLLYNGQLFIPLEALSGIQKVKSREIKLILKEGEKGLIEYKLNNSYSNGKKLVIKENLREAQFIFLRFHKDVSTKEIDIVGLHIDYLINKKTNSRIPEGEIVPRSSWGSSWGLIHNDMNESFIKSNNEMVIKFHINDEIRIFLFDGHSQYQEIKEYIEKVFCLATIQKLKYKDDDGEFIIMSSQEEFNTAFTLYSKSNKLEIWYAN</sequence>
<dbReference type="PROSITE" id="PS51745">
    <property type="entry name" value="PB1"/>
    <property type="match status" value="1"/>
</dbReference>
<feature type="domain" description="PB1" evidence="1">
    <location>
        <begin position="212"/>
        <end position="290"/>
    </location>
</feature>
<protein>
    <submittedName>
        <fullName evidence="2">14264_t:CDS:1</fullName>
    </submittedName>
</protein>